<keyword evidence="3 4" id="KW-0862">Zinc</keyword>
<reference evidence="7" key="1">
    <citation type="journal article" date="2020" name="Stud. Mycol.">
        <title>101 Dothideomycetes genomes: a test case for predicting lifestyles and emergence of pathogens.</title>
        <authorList>
            <person name="Haridas S."/>
            <person name="Albert R."/>
            <person name="Binder M."/>
            <person name="Bloem J."/>
            <person name="Labutti K."/>
            <person name="Salamov A."/>
            <person name="Andreopoulos B."/>
            <person name="Baker S."/>
            <person name="Barry K."/>
            <person name="Bills G."/>
            <person name="Bluhm B."/>
            <person name="Cannon C."/>
            <person name="Castanera R."/>
            <person name="Culley D."/>
            <person name="Daum C."/>
            <person name="Ezra D."/>
            <person name="Gonzalez J."/>
            <person name="Henrissat B."/>
            <person name="Kuo A."/>
            <person name="Liang C."/>
            <person name="Lipzen A."/>
            <person name="Lutzoni F."/>
            <person name="Magnuson J."/>
            <person name="Mondo S."/>
            <person name="Nolan M."/>
            <person name="Ohm R."/>
            <person name="Pangilinan J."/>
            <person name="Park H.-J."/>
            <person name="Ramirez L."/>
            <person name="Alfaro M."/>
            <person name="Sun H."/>
            <person name="Tritt A."/>
            <person name="Yoshinaga Y."/>
            <person name="Zwiers L.-H."/>
            <person name="Turgeon B."/>
            <person name="Goodwin S."/>
            <person name="Spatafora J."/>
            <person name="Crous P."/>
            <person name="Grigoriev I."/>
        </authorList>
    </citation>
    <scope>NUCLEOTIDE SEQUENCE</scope>
    <source>
        <strain evidence="7">CBS 110217</strain>
    </source>
</reference>
<dbReference type="SUPFAM" id="SSF90229">
    <property type="entry name" value="CCCH zinc finger"/>
    <property type="match status" value="1"/>
</dbReference>
<dbReference type="OrthoDB" id="2270193at2759"/>
<name>A0A9P4LJ97_9PLEO</name>
<keyword evidence="1 4" id="KW-0479">Metal-binding</keyword>
<dbReference type="GO" id="GO:0008270">
    <property type="term" value="F:zinc ion binding"/>
    <property type="evidence" value="ECO:0007669"/>
    <property type="project" value="UniProtKB-KW"/>
</dbReference>
<dbReference type="InterPro" id="IPR036855">
    <property type="entry name" value="Znf_CCCH_sf"/>
</dbReference>
<evidence type="ECO:0000256" key="2">
    <source>
        <dbReference type="ARBA" id="ARBA00022771"/>
    </source>
</evidence>
<comment type="caution">
    <text evidence="7">The sequence shown here is derived from an EMBL/GenBank/DDBJ whole genome shotgun (WGS) entry which is preliminary data.</text>
</comment>
<dbReference type="PANTHER" id="PTHR37543">
    <property type="entry name" value="CCCH ZINC FINGER DNA BINDING PROTEIN (AFU_ORTHOLOGUE AFUA_5G12760)"/>
    <property type="match status" value="1"/>
</dbReference>
<feature type="region of interest" description="Disordered" evidence="5">
    <location>
        <begin position="12"/>
        <end position="52"/>
    </location>
</feature>
<protein>
    <recommendedName>
        <fullName evidence="6">C3H1-type domain-containing protein</fullName>
    </recommendedName>
</protein>
<dbReference type="PROSITE" id="PS50103">
    <property type="entry name" value="ZF_C3H1"/>
    <property type="match status" value="1"/>
</dbReference>
<evidence type="ECO:0000256" key="5">
    <source>
        <dbReference type="SAM" id="MobiDB-lite"/>
    </source>
</evidence>
<accession>A0A9P4LJ97</accession>
<evidence type="ECO:0000256" key="3">
    <source>
        <dbReference type="ARBA" id="ARBA00022833"/>
    </source>
</evidence>
<evidence type="ECO:0000256" key="1">
    <source>
        <dbReference type="ARBA" id="ARBA00022723"/>
    </source>
</evidence>
<evidence type="ECO:0000313" key="7">
    <source>
        <dbReference type="EMBL" id="KAF2025874.1"/>
    </source>
</evidence>
<gene>
    <name evidence="7" type="ORF">EK21DRAFT_116419</name>
</gene>
<proteinExistence type="predicted"/>
<feature type="compositionally biased region" description="Polar residues" evidence="5">
    <location>
        <begin position="36"/>
        <end position="49"/>
    </location>
</feature>
<sequence length="368" mass="41120">MSDPFKHLLALVRERGLKPDDAKPLEEREDRKGQLPNDTQPEENANTDESVPDGSYVLVSVDMHSHPFCKSPSSIKQYMKSAVEQALTKLVPNTKLSSLRIDARAYAGARLDKTMESALYTAMDSPSAKVKLEFSSIKNHAKINWIQSIADACLHSIQNNKCTNIFLAAWNHPIYLSMLQLNAPKIVLVEGKTMGQGIQALLPSDRMAQFPEVFSMSPRKDRLADDYISRRVYHPLGSLVGVCKLDPSLCSEGRCGSPHTTNTTKTTTAAVDVYVPEPWKAGLRVAGSLPQHRQARPGHIAVNMNGERLDCYVRRPSSEVREELLTMLSRDCKPCWWHHLTEACTHGDDCIFDHTELSNELLLAMNGW</sequence>
<keyword evidence="8" id="KW-1185">Reference proteome</keyword>
<dbReference type="InterPro" id="IPR000571">
    <property type="entry name" value="Znf_CCCH"/>
</dbReference>
<evidence type="ECO:0000313" key="8">
    <source>
        <dbReference type="Proteomes" id="UP000799777"/>
    </source>
</evidence>
<feature type="zinc finger region" description="C3H1-type" evidence="4">
    <location>
        <begin position="329"/>
        <end position="357"/>
    </location>
</feature>
<feature type="compositionally biased region" description="Basic and acidic residues" evidence="5">
    <location>
        <begin position="12"/>
        <end position="33"/>
    </location>
</feature>
<keyword evidence="2 4" id="KW-0863">Zinc-finger</keyword>
<organism evidence="7 8">
    <name type="scientific">Setomelanomma holmii</name>
    <dbReference type="NCBI Taxonomy" id="210430"/>
    <lineage>
        <taxon>Eukaryota</taxon>
        <taxon>Fungi</taxon>
        <taxon>Dikarya</taxon>
        <taxon>Ascomycota</taxon>
        <taxon>Pezizomycotina</taxon>
        <taxon>Dothideomycetes</taxon>
        <taxon>Pleosporomycetidae</taxon>
        <taxon>Pleosporales</taxon>
        <taxon>Pleosporineae</taxon>
        <taxon>Phaeosphaeriaceae</taxon>
        <taxon>Setomelanomma</taxon>
    </lineage>
</organism>
<dbReference type="Proteomes" id="UP000799777">
    <property type="component" value="Unassembled WGS sequence"/>
</dbReference>
<evidence type="ECO:0000256" key="4">
    <source>
        <dbReference type="PROSITE-ProRule" id="PRU00723"/>
    </source>
</evidence>
<evidence type="ECO:0000259" key="6">
    <source>
        <dbReference type="PROSITE" id="PS50103"/>
    </source>
</evidence>
<dbReference type="PANTHER" id="PTHR37543:SF1">
    <property type="entry name" value="CCCH ZINC FINGER DNA BINDING PROTEIN (AFU_ORTHOLOGUE AFUA_5G12760)"/>
    <property type="match status" value="1"/>
</dbReference>
<feature type="domain" description="C3H1-type" evidence="6">
    <location>
        <begin position="329"/>
        <end position="357"/>
    </location>
</feature>
<dbReference type="EMBL" id="ML978255">
    <property type="protein sequence ID" value="KAF2025874.1"/>
    <property type="molecule type" value="Genomic_DNA"/>
</dbReference>
<dbReference type="AlphaFoldDB" id="A0A9P4LJ97"/>